<reference evidence="1 2" key="1">
    <citation type="submission" date="2020-07" db="EMBL/GenBank/DDBJ databases">
        <title>Taxonomic proposal: Crassvirales, a new order of highly abundant and diverse bacterial viruses.</title>
        <authorList>
            <person name="Shkoporov A.N."/>
            <person name="Stockdale S.R."/>
            <person name="Guerin E."/>
            <person name="Ross R.P."/>
            <person name="Hill C."/>
        </authorList>
    </citation>
    <scope>NUCLEOTIDE SEQUENCE [LARGE SCALE GENOMIC DNA]</scope>
</reference>
<dbReference type="Gene3D" id="3.40.50.1000">
    <property type="entry name" value="HAD superfamily/HAD-like"/>
    <property type="match status" value="1"/>
</dbReference>
<evidence type="ECO:0000313" key="2">
    <source>
        <dbReference type="Proteomes" id="UP000594132"/>
    </source>
</evidence>
<evidence type="ECO:0000313" key="1">
    <source>
        <dbReference type="EMBL" id="QOR59194.1"/>
    </source>
</evidence>
<dbReference type="GeneID" id="65129715"/>
<dbReference type="SUPFAM" id="SSF56784">
    <property type="entry name" value="HAD-like"/>
    <property type="match status" value="1"/>
</dbReference>
<dbReference type="Proteomes" id="UP000594132">
    <property type="component" value="Segment"/>
</dbReference>
<name>A0A7M1RYF1_9CAUD</name>
<dbReference type="InterPro" id="IPR036412">
    <property type="entry name" value="HAD-like_sf"/>
</dbReference>
<protein>
    <submittedName>
        <fullName evidence="1">Uncharacterized protein</fullName>
    </submittedName>
</protein>
<sequence length="143" mass="16849">MKASLSVAYTQPSATQRLWEEYQKYRKLVIAFDFDNTIFDYHNSGLDVKDTIDLLKRCSEEDFIMVLFTSNEDEKCLQWMKDYCLHFGIRVDYINESPIMNTRKPYYNILLDDRAGLQEAADTLNSVLNLIEINRDELNQSNK</sequence>
<dbReference type="KEGG" id="vg:65129715"/>
<proteinExistence type="predicted"/>
<dbReference type="RefSeq" id="YP_010111352.1">
    <property type="nucleotide sequence ID" value="NC_055880.1"/>
</dbReference>
<dbReference type="EMBL" id="MT774387">
    <property type="protein sequence ID" value="QOR59194.1"/>
    <property type="molecule type" value="Genomic_DNA"/>
</dbReference>
<keyword evidence="2" id="KW-1185">Reference proteome</keyword>
<dbReference type="InterPro" id="IPR023214">
    <property type="entry name" value="HAD_sf"/>
</dbReference>
<organism evidence="1 2">
    <name type="scientific">uncultured phage cr111_1</name>
    <dbReference type="NCBI Taxonomy" id="2772071"/>
    <lineage>
        <taxon>Viruses</taxon>
        <taxon>Duplodnaviria</taxon>
        <taxon>Heunggongvirae</taxon>
        <taxon>Uroviricota</taxon>
        <taxon>Caudoviricetes</taxon>
        <taxon>Crassvirales</taxon>
        <taxon>Steigviridae</taxon>
        <taxon>Asinivirinae</taxon>
        <taxon>Lahndsivirus</taxon>
        <taxon>Lahndsivirus rarus</taxon>
    </lineage>
</organism>
<accession>A0A7M1RYF1</accession>